<evidence type="ECO:0000256" key="1">
    <source>
        <dbReference type="SAM" id="MobiDB-lite"/>
    </source>
</evidence>
<accession>A0A6J4TK63</accession>
<gene>
    <name evidence="2" type="ORF">AVDCRST_MAG23-451</name>
</gene>
<feature type="compositionally biased region" description="Polar residues" evidence="1">
    <location>
        <begin position="1"/>
        <end position="10"/>
    </location>
</feature>
<organism evidence="2">
    <name type="scientific">uncultured Sphingosinicella sp</name>
    <dbReference type="NCBI Taxonomy" id="478748"/>
    <lineage>
        <taxon>Bacteria</taxon>
        <taxon>Pseudomonadati</taxon>
        <taxon>Pseudomonadota</taxon>
        <taxon>Alphaproteobacteria</taxon>
        <taxon>Sphingomonadales</taxon>
        <taxon>Sphingosinicellaceae</taxon>
        <taxon>Sphingosinicella</taxon>
        <taxon>environmental samples</taxon>
    </lineage>
</organism>
<feature type="compositionally biased region" description="Basic and acidic residues" evidence="1">
    <location>
        <begin position="134"/>
        <end position="143"/>
    </location>
</feature>
<feature type="region of interest" description="Disordered" evidence="1">
    <location>
        <begin position="1"/>
        <end position="20"/>
    </location>
</feature>
<feature type="non-terminal residue" evidence="2">
    <location>
        <position position="1"/>
    </location>
</feature>
<sequence length="143" mass="15220">AATQTHQVPQGLQGPHPWQCQGWDRAEFRRLWPQGHGAGADHRAPDRGGPPCDHASHPPPGPSLDPHLPGRAGIVQAGRSPHGLGQGQPGILGRARQAGPHPVRAGRRSGPDRPRRLRARDGKASDQDQGGCPPRRERGRGGI</sequence>
<protein>
    <submittedName>
        <fullName evidence="2">LSU ribosomal protein L16p (L10e)</fullName>
    </submittedName>
</protein>
<feature type="compositionally biased region" description="Basic and acidic residues" evidence="1">
    <location>
        <begin position="109"/>
        <end position="126"/>
    </location>
</feature>
<reference evidence="2" key="1">
    <citation type="submission" date="2020-02" db="EMBL/GenBank/DDBJ databases">
        <authorList>
            <person name="Meier V. D."/>
        </authorList>
    </citation>
    <scope>NUCLEOTIDE SEQUENCE</scope>
    <source>
        <strain evidence="2">AVDCRST_MAG23</strain>
    </source>
</reference>
<keyword evidence="2" id="KW-0687">Ribonucleoprotein</keyword>
<dbReference type="AlphaFoldDB" id="A0A6J4TK63"/>
<proteinExistence type="predicted"/>
<evidence type="ECO:0000313" key="2">
    <source>
        <dbReference type="EMBL" id="CAA9525729.1"/>
    </source>
</evidence>
<keyword evidence="2" id="KW-0689">Ribosomal protein</keyword>
<feature type="region of interest" description="Disordered" evidence="1">
    <location>
        <begin position="29"/>
        <end position="143"/>
    </location>
</feature>
<name>A0A6J4TK63_9SPHN</name>
<dbReference type="EMBL" id="CADCWD010000018">
    <property type="protein sequence ID" value="CAA9525729.1"/>
    <property type="molecule type" value="Genomic_DNA"/>
</dbReference>
<feature type="non-terminal residue" evidence="2">
    <location>
        <position position="143"/>
    </location>
</feature>
<dbReference type="GO" id="GO:0005840">
    <property type="term" value="C:ribosome"/>
    <property type="evidence" value="ECO:0007669"/>
    <property type="project" value="UniProtKB-KW"/>
</dbReference>